<dbReference type="RefSeq" id="WP_264542603.1">
    <property type="nucleotide sequence ID" value="NZ_BAABIP010000005.1"/>
</dbReference>
<comment type="caution">
    <text evidence="2">The sequence shown here is derived from an EMBL/GenBank/DDBJ whole genome shotgun (WGS) entry which is preliminary data.</text>
</comment>
<dbReference type="PANTHER" id="PTHR43317:SF1">
    <property type="entry name" value="THERMOSPERMINE SYNTHASE ACAULIS5"/>
    <property type="match status" value="1"/>
</dbReference>
<keyword evidence="3" id="KW-1185">Reference proteome</keyword>
<reference evidence="3" key="1">
    <citation type="journal article" date="2019" name="Int. J. Syst. Evol. Microbiol.">
        <title>The Global Catalogue of Microorganisms (GCM) 10K type strain sequencing project: providing services to taxonomists for standard genome sequencing and annotation.</title>
        <authorList>
            <consortium name="The Broad Institute Genomics Platform"/>
            <consortium name="The Broad Institute Genome Sequencing Center for Infectious Disease"/>
            <person name="Wu L."/>
            <person name="Ma J."/>
        </authorList>
    </citation>
    <scope>NUCLEOTIDE SEQUENCE [LARGE SCALE GENOMIC DNA]</scope>
    <source>
        <strain evidence="3">JCM 18198</strain>
    </source>
</reference>
<proteinExistence type="predicted"/>
<dbReference type="Proteomes" id="UP001500141">
    <property type="component" value="Unassembled WGS sequence"/>
</dbReference>
<dbReference type="Gene3D" id="3.40.50.150">
    <property type="entry name" value="Vaccinia Virus protein VP39"/>
    <property type="match status" value="1"/>
</dbReference>
<dbReference type="GO" id="GO:0008168">
    <property type="term" value="F:methyltransferase activity"/>
    <property type="evidence" value="ECO:0007669"/>
    <property type="project" value="UniProtKB-KW"/>
</dbReference>
<sequence>MNLKRILSYFIPIKVYEIDSEINKSLEVTWNNGQLVLDSKNTNFSYGSLQRVMRIALANIGSDVIKNYNSALILGVAGGSVIKTLKEEFDFNGKITGVELDKKTIEIANAYFGLNKLTDVEIINDDAQNFVTKTKAKYNLIIIDIFQDNIMPDFLFEKAFIAKLKLILTNGGSILFNTIAELSIDYERNKKLELDLNNQFAFVKKITKVEGNNEIFIIKNEIIL</sequence>
<evidence type="ECO:0000313" key="2">
    <source>
        <dbReference type="EMBL" id="GAA4757288.1"/>
    </source>
</evidence>
<dbReference type="InterPro" id="IPR029063">
    <property type="entry name" value="SAM-dependent_MTases_sf"/>
</dbReference>
<protein>
    <submittedName>
        <fullName evidence="2">Methyltransferase domain-containing protein</fullName>
    </submittedName>
</protein>
<dbReference type="SUPFAM" id="SSF53335">
    <property type="entry name" value="S-adenosyl-L-methionine-dependent methyltransferases"/>
    <property type="match status" value="1"/>
</dbReference>
<accession>A0ABP8ZI57</accession>
<organism evidence="2 3">
    <name type="scientific">Flavobacterium hankyongi</name>
    <dbReference type="NCBI Taxonomy" id="1176532"/>
    <lineage>
        <taxon>Bacteria</taxon>
        <taxon>Pseudomonadati</taxon>
        <taxon>Bacteroidota</taxon>
        <taxon>Flavobacteriia</taxon>
        <taxon>Flavobacteriales</taxon>
        <taxon>Flavobacteriaceae</taxon>
        <taxon>Flavobacterium</taxon>
    </lineage>
</organism>
<evidence type="ECO:0000256" key="1">
    <source>
        <dbReference type="ARBA" id="ARBA00023115"/>
    </source>
</evidence>
<name>A0ABP8ZI57_9FLAO</name>
<dbReference type="PANTHER" id="PTHR43317">
    <property type="entry name" value="THERMOSPERMINE SYNTHASE ACAULIS5"/>
    <property type="match status" value="1"/>
</dbReference>
<evidence type="ECO:0000313" key="3">
    <source>
        <dbReference type="Proteomes" id="UP001500141"/>
    </source>
</evidence>
<keyword evidence="2" id="KW-0489">Methyltransferase</keyword>
<gene>
    <name evidence="2" type="ORF">GCM10023230_01230</name>
</gene>
<dbReference type="CDD" id="cd02440">
    <property type="entry name" value="AdoMet_MTases"/>
    <property type="match status" value="1"/>
</dbReference>
<dbReference type="GO" id="GO:0032259">
    <property type="term" value="P:methylation"/>
    <property type="evidence" value="ECO:0007669"/>
    <property type="project" value="UniProtKB-KW"/>
</dbReference>
<dbReference type="EMBL" id="BAABIP010000005">
    <property type="protein sequence ID" value="GAA4757288.1"/>
    <property type="molecule type" value="Genomic_DNA"/>
</dbReference>
<keyword evidence="1" id="KW-0620">Polyamine biosynthesis</keyword>
<dbReference type="Pfam" id="PF01564">
    <property type="entry name" value="Spermine_synth"/>
    <property type="match status" value="1"/>
</dbReference>
<keyword evidence="2" id="KW-0808">Transferase</keyword>